<dbReference type="Proteomes" id="UP000013940">
    <property type="component" value="Chromosome"/>
</dbReference>
<name>A0A2C9EUU3_PSEPH</name>
<evidence type="ECO:0000313" key="1">
    <source>
        <dbReference type="EMBL" id="AGL87447.1"/>
    </source>
</evidence>
<evidence type="ECO:0000313" key="2">
    <source>
        <dbReference type="Proteomes" id="UP000013940"/>
    </source>
</evidence>
<dbReference type="AlphaFoldDB" id="A0A2C9EUU3"/>
<protein>
    <submittedName>
        <fullName evidence="1">Uncharacterized protein</fullName>
    </submittedName>
</protein>
<reference evidence="2" key="1">
    <citation type="journal article" date="2014" name="Genome Announc.">
        <title>Full-genome sequence of the plant growth-promoting bacterium Pseudomonas protegens CHA0.</title>
        <authorList>
            <person name="Jousset A."/>
            <person name="Schuldes J."/>
            <person name="Keel C."/>
            <person name="Maurhofer M."/>
            <person name="Daniel R."/>
            <person name="Scheu S."/>
            <person name="Thuermer A."/>
        </authorList>
    </citation>
    <scope>NUCLEOTIDE SEQUENCE [LARGE SCALE GENOMIC DNA]</scope>
    <source>
        <strain evidence="2">DSM 19095 / LMG 27888 / CFBP 6595 / CHA0</strain>
    </source>
</reference>
<organism evidence="1 2">
    <name type="scientific">Pseudomonas protegens (strain DSM 19095 / LMG 27888 / CFBP 6595 / CHA0)</name>
    <dbReference type="NCBI Taxonomy" id="1124983"/>
    <lineage>
        <taxon>Bacteria</taxon>
        <taxon>Pseudomonadati</taxon>
        <taxon>Pseudomonadota</taxon>
        <taxon>Gammaproteobacteria</taxon>
        <taxon>Pseudomonadales</taxon>
        <taxon>Pseudomonadaceae</taxon>
        <taxon>Pseudomonas</taxon>
    </lineage>
</organism>
<dbReference type="HOGENOM" id="CLU_3220888_0_0_6"/>
<gene>
    <name evidence="1" type="ORF">PFLCHA0_c57190</name>
</gene>
<accession>A0A2C9EUU3</accession>
<sequence length="44" mass="5209">MPRVSFGHFRRSFFRHLRAGETPQAATICRRSYSLLIERSIKTK</sequence>
<dbReference type="KEGG" id="pprc:PFLCHA0_c57190"/>
<proteinExistence type="predicted"/>
<dbReference type="EMBL" id="CP003190">
    <property type="protein sequence ID" value="AGL87447.1"/>
    <property type="molecule type" value="Genomic_DNA"/>
</dbReference>